<proteinExistence type="predicted"/>
<feature type="compositionally biased region" description="Low complexity" evidence="1">
    <location>
        <begin position="1"/>
        <end position="17"/>
    </location>
</feature>
<feature type="transmembrane region" description="Helical" evidence="2">
    <location>
        <begin position="286"/>
        <end position="306"/>
    </location>
</feature>
<protein>
    <recommendedName>
        <fullName evidence="3">CAAX prenyl protease 1 N-terminal domain-containing protein</fullName>
    </recommendedName>
</protein>
<keyword evidence="5" id="KW-1185">Reference proteome</keyword>
<reference evidence="4" key="1">
    <citation type="submission" date="2023-10" db="EMBL/GenBank/DDBJ databases">
        <authorList>
            <person name="Chen Y."/>
            <person name="Shah S."/>
            <person name="Dougan E. K."/>
            <person name="Thang M."/>
            <person name="Chan C."/>
        </authorList>
    </citation>
    <scope>NUCLEOTIDE SEQUENCE [LARGE SCALE GENOMIC DNA]</scope>
</reference>
<organism evidence="4 5">
    <name type="scientific">Prorocentrum cordatum</name>
    <dbReference type="NCBI Taxonomy" id="2364126"/>
    <lineage>
        <taxon>Eukaryota</taxon>
        <taxon>Sar</taxon>
        <taxon>Alveolata</taxon>
        <taxon>Dinophyceae</taxon>
        <taxon>Prorocentrales</taxon>
        <taxon>Prorocentraceae</taxon>
        <taxon>Prorocentrum</taxon>
    </lineage>
</organism>
<dbReference type="InterPro" id="IPR032456">
    <property type="entry name" value="Peptidase_M48_N"/>
</dbReference>
<dbReference type="Proteomes" id="UP001189429">
    <property type="component" value="Unassembled WGS sequence"/>
</dbReference>
<sequence length="345" mass="36425">MPESPGAAAAGPGAAGPDLETQSLARGPAQQGSYGAAAVAGAVGAPGKWPPAAPLLLGRFPVRPEAVFGAIVGVYAVVFAVNMLADLVYLGSVDARLPPGLAGDYPEAERLQSVRYTRRTLGLSLLHRAARFSAVMAFVLCGAFSGVDAGLRASGQRLAAFYEDHWLCAPLRALAGWLAGALDLCGRRCCCCCCGCGAARRCLERHSASELLLGSVYLSLFTACLFLVSAPFQYWGQSIDLEFGFANPLTVTDASFRRSFVAGLKQALVLGIPGRFFYLALLQFRYGWLGMWAATVAVSIVVQYNFSLIAPAVVGMRNPFPNNVFAVGRGFPLASTSDGARPLYR</sequence>
<gene>
    <name evidence="4" type="ORF">PCOR1329_LOCUS75489</name>
</gene>
<evidence type="ECO:0000313" key="5">
    <source>
        <dbReference type="Proteomes" id="UP001189429"/>
    </source>
</evidence>
<dbReference type="Pfam" id="PF16491">
    <property type="entry name" value="Peptidase_M48_N"/>
    <property type="match status" value="1"/>
</dbReference>
<comment type="caution">
    <text evidence="4">The sequence shown here is derived from an EMBL/GenBank/DDBJ whole genome shotgun (WGS) entry which is preliminary data.</text>
</comment>
<name>A0ABN9XCE5_9DINO</name>
<dbReference type="EMBL" id="CAUYUJ010020302">
    <property type="protein sequence ID" value="CAK0897244.1"/>
    <property type="molecule type" value="Genomic_DNA"/>
</dbReference>
<accession>A0ABN9XCE5</accession>
<evidence type="ECO:0000256" key="2">
    <source>
        <dbReference type="SAM" id="Phobius"/>
    </source>
</evidence>
<keyword evidence="2" id="KW-1133">Transmembrane helix</keyword>
<keyword evidence="2" id="KW-0472">Membrane</keyword>
<feature type="transmembrane region" description="Helical" evidence="2">
    <location>
        <begin position="66"/>
        <end position="90"/>
    </location>
</feature>
<feature type="transmembrane region" description="Helical" evidence="2">
    <location>
        <begin position="211"/>
        <end position="235"/>
    </location>
</feature>
<evidence type="ECO:0000259" key="3">
    <source>
        <dbReference type="Pfam" id="PF16491"/>
    </source>
</evidence>
<evidence type="ECO:0000256" key="1">
    <source>
        <dbReference type="SAM" id="MobiDB-lite"/>
    </source>
</evidence>
<evidence type="ECO:0000313" key="4">
    <source>
        <dbReference type="EMBL" id="CAK0897244.1"/>
    </source>
</evidence>
<feature type="transmembrane region" description="Helical" evidence="2">
    <location>
        <begin position="129"/>
        <end position="147"/>
    </location>
</feature>
<keyword evidence="2" id="KW-0812">Transmembrane</keyword>
<feature type="region of interest" description="Disordered" evidence="1">
    <location>
        <begin position="1"/>
        <end position="27"/>
    </location>
</feature>
<feature type="domain" description="CAAX prenyl protease 1 N-terminal" evidence="3">
    <location>
        <begin position="96"/>
        <end position="311"/>
    </location>
</feature>